<evidence type="ECO:0000256" key="7">
    <source>
        <dbReference type="ARBA" id="ARBA00022691"/>
    </source>
</evidence>
<dbReference type="InterPro" id="IPR038190">
    <property type="entry name" value="SRI_sf"/>
</dbReference>
<dbReference type="SMART" id="SM00317">
    <property type="entry name" value="SET"/>
    <property type="match status" value="1"/>
</dbReference>
<feature type="compositionally biased region" description="Polar residues" evidence="11">
    <location>
        <begin position="643"/>
        <end position="653"/>
    </location>
</feature>
<dbReference type="PROSITE" id="PS50868">
    <property type="entry name" value="POST_SET"/>
    <property type="match status" value="1"/>
</dbReference>
<evidence type="ECO:0000256" key="2">
    <source>
        <dbReference type="ARBA" id="ARBA00004286"/>
    </source>
</evidence>
<dbReference type="Gene3D" id="2.170.270.10">
    <property type="entry name" value="SET domain"/>
    <property type="match status" value="1"/>
</dbReference>
<dbReference type="InterPro" id="IPR050777">
    <property type="entry name" value="SET2_Histone-Lys_MeTrsfase"/>
</dbReference>
<keyword evidence="5" id="KW-0489">Methyltransferase</keyword>
<dbReference type="Pfam" id="PF00856">
    <property type="entry name" value="SET"/>
    <property type="match status" value="1"/>
</dbReference>
<gene>
    <name evidence="14" type="ORF">RDB_LOCUS55605</name>
</gene>
<dbReference type="Pfam" id="PF08236">
    <property type="entry name" value="SRI"/>
    <property type="match status" value="1"/>
</dbReference>
<dbReference type="PANTHER" id="PTHR22884">
    <property type="entry name" value="SET DOMAIN PROTEINS"/>
    <property type="match status" value="1"/>
</dbReference>
<feature type="compositionally biased region" description="Basic and acidic residues" evidence="11">
    <location>
        <begin position="408"/>
        <end position="423"/>
    </location>
</feature>
<dbReference type="GO" id="GO:0140955">
    <property type="term" value="F:histone H3K36 trimethyltransferase activity"/>
    <property type="evidence" value="ECO:0007669"/>
    <property type="project" value="UniProtKB-EC"/>
</dbReference>
<dbReference type="GO" id="GO:0005694">
    <property type="term" value="C:chromosome"/>
    <property type="evidence" value="ECO:0007669"/>
    <property type="project" value="UniProtKB-SubCell"/>
</dbReference>
<evidence type="ECO:0000256" key="3">
    <source>
        <dbReference type="ARBA" id="ARBA00012178"/>
    </source>
</evidence>
<feature type="domain" description="Post-SET" evidence="13">
    <location>
        <begin position="104"/>
        <end position="120"/>
    </location>
</feature>
<evidence type="ECO:0000256" key="11">
    <source>
        <dbReference type="SAM" id="MobiDB-lite"/>
    </source>
</evidence>
<evidence type="ECO:0000256" key="4">
    <source>
        <dbReference type="ARBA" id="ARBA00022454"/>
    </source>
</evidence>
<evidence type="ECO:0000256" key="10">
    <source>
        <dbReference type="ARBA" id="ARBA00023242"/>
    </source>
</evidence>
<dbReference type="InterPro" id="IPR013257">
    <property type="entry name" value="SRI"/>
</dbReference>
<dbReference type="SUPFAM" id="SSF82199">
    <property type="entry name" value="SET domain"/>
    <property type="match status" value="1"/>
</dbReference>
<evidence type="ECO:0000259" key="12">
    <source>
        <dbReference type="PROSITE" id="PS50280"/>
    </source>
</evidence>
<comment type="subcellular location">
    <subcellularLocation>
        <location evidence="2">Chromosome</location>
    </subcellularLocation>
    <subcellularLocation>
        <location evidence="1">Nucleus</location>
    </subcellularLocation>
</comment>
<dbReference type="SMART" id="SM00508">
    <property type="entry name" value="PostSET"/>
    <property type="match status" value="1"/>
</dbReference>
<evidence type="ECO:0000259" key="13">
    <source>
        <dbReference type="PROSITE" id="PS50868"/>
    </source>
</evidence>
<dbReference type="InterPro" id="IPR046341">
    <property type="entry name" value="SET_dom_sf"/>
</dbReference>
<feature type="domain" description="SET" evidence="12">
    <location>
        <begin position="1"/>
        <end position="97"/>
    </location>
</feature>
<feature type="region of interest" description="Disordered" evidence="11">
    <location>
        <begin position="292"/>
        <end position="482"/>
    </location>
</feature>
<keyword evidence="7" id="KW-0949">S-adenosyl-L-methionine</keyword>
<sequence>MGDDFVYEYVGDVVNETVLRKRMREYAEEGIQHFYFMMLQREQYIDATKRGGKGRFANHSCNPNCYVAKWVVGKRIRMGVFAKRDIEENEELTFNYNVDRYGHDPQKCYCGESNCVGFLGGKTQTDVRANEMLGALGATSKSIKGRDAWNLAIEEDPLPLDPSEANYIVYSIRQLITDRTFLLVILRRISVSETDALRELMQLRCFGLIAGVLEEYYTENNIDKEIAEVILRSWQSWPLMNRGKIVQSNIEEKLKVIAKGEDETLKELADKASLLAKWATLEETGYRIPKRKNEDALEAEDRSKRLTASESPPHDTDPDPQPLPTFKATPLLGGGAHRRIGPLPPPPPPDHSSSTPEPNLLRRPTKSELDAIIARASESTSSPVPSNVALPTPSSEGTPKNGSSSGKSKKDWTKATYEEKENTPEPNLLRRPTKSELDAIIARASESISSPVPSSVALPTPSSEGTPKNGSSSGKSKKDWTKATYEEKEKRMTKLIGEVVVRTLSKWKSDFSHESFKKTAKEITDKITETEMRRYGHSTSKFDKLSDEKVEKVKKFVKLSAAKYISRQKKLQRQGSDSTPNDLDVEVDTALTTPNDGEIKLPSFATASATPSGSTPDAPASSLQMDTALTTPNDGEIKLPSFATASATPSGSTPDAPASSLAEMQLDQSTSSG</sequence>
<evidence type="ECO:0000256" key="6">
    <source>
        <dbReference type="ARBA" id="ARBA00022679"/>
    </source>
</evidence>
<dbReference type="InterPro" id="IPR003616">
    <property type="entry name" value="Post-SET_dom"/>
</dbReference>
<dbReference type="InterPro" id="IPR001214">
    <property type="entry name" value="SET_dom"/>
</dbReference>
<dbReference type="EMBL" id="CAJMWY010000922">
    <property type="protein sequence ID" value="CAE6451762.1"/>
    <property type="molecule type" value="Genomic_DNA"/>
</dbReference>
<comment type="caution">
    <text evidence="14">The sequence shown here is derived from an EMBL/GenBank/DDBJ whole genome shotgun (WGS) entry which is preliminary data.</text>
</comment>
<feature type="region of interest" description="Disordered" evidence="11">
    <location>
        <begin position="566"/>
        <end position="673"/>
    </location>
</feature>
<feature type="compositionally biased region" description="Polar residues" evidence="11">
    <location>
        <begin position="605"/>
        <end position="633"/>
    </location>
</feature>
<reference evidence="14" key="1">
    <citation type="submission" date="2021-01" db="EMBL/GenBank/DDBJ databases">
        <authorList>
            <person name="Kaushik A."/>
        </authorList>
    </citation>
    <scope>NUCLEOTIDE SEQUENCE</scope>
    <source>
        <strain evidence="14">AG4-RS23</strain>
    </source>
</reference>
<protein>
    <recommendedName>
        <fullName evidence="3">[histone H3]-lysine(36) N-trimethyltransferase</fullName>
        <ecNumber evidence="3">2.1.1.359</ecNumber>
    </recommendedName>
</protein>
<dbReference type="GO" id="GO:0006355">
    <property type="term" value="P:regulation of DNA-templated transcription"/>
    <property type="evidence" value="ECO:0007669"/>
    <property type="project" value="InterPro"/>
</dbReference>
<feature type="compositionally biased region" description="Low complexity" evidence="11">
    <location>
        <begin position="439"/>
        <end position="474"/>
    </location>
</feature>
<evidence type="ECO:0000256" key="8">
    <source>
        <dbReference type="ARBA" id="ARBA00023015"/>
    </source>
</evidence>
<evidence type="ECO:0000256" key="9">
    <source>
        <dbReference type="ARBA" id="ARBA00023163"/>
    </source>
</evidence>
<keyword evidence="9" id="KW-0804">Transcription</keyword>
<dbReference type="Gene3D" id="1.10.1740.100">
    <property type="entry name" value="Set2, Rpb1 interacting domain"/>
    <property type="match status" value="1"/>
</dbReference>
<name>A0A8H3GIV3_9AGAM</name>
<dbReference type="Proteomes" id="UP000663861">
    <property type="component" value="Unassembled WGS sequence"/>
</dbReference>
<dbReference type="EC" id="2.1.1.359" evidence="3"/>
<evidence type="ECO:0000256" key="5">
    <source>
        <dbReference type="ARBA" id="ARBA00022603"/>
    </source>
</evidence>
<dbReference type="GO" id="GO:0032259">
    <property type="term" value="P:methylation"/>
    <property type="evidence" value="ECO:0007669"/>
    <property type="project" value="UniProtKB-KW"/>
</dbReference>
<keyword evidence="10" id="KW-0539">Nucleus</keyword>
<evidence type="ECO:0000256" key="1">
    <source>
        <dbReference type="ARBA" id="ARBA00004123"/>
    </source>
</evidence>
<keyword evidence="8" id="KW-0805">Transcription regulation</keyword>
<evidence type="ECO:0000313" key="15">
    <source>
        <dbReference type="Proteomes" id="UP000663861"/>
    </source>
</evidence>
<dbReference type="AlphaFoldDB" id="A0A8H3GIV3"/>
<evidence type="ECO:0000313" key="14">
    <source>
        <dbReference type="EMBL" id="CAE6451762.1"/>
    </source>
</evidence>
<keyword evidence="6" id="KW-0808">Transferase</keyword>
<accession>A0A8H3GIV3</accession>
<dbReference type="GO" id="GO:0005634">
    <property type="term" value="C:nucleus"/>
    <property type="evidence" value="ECO:0007669"/>
    <property type="project" value="UniProtKB-SubCell"/>
</dbReference>
<proteinExistence type="predicted"/>
<keyword evidence="4" id="KW-0158">Chromosome</keyword>
<feature type="compositionally biased region" description="Basic and acidic residues" evidence="11">
    <location>
        <begin position="292"/>
        <end position="304"/>
    </location>
</feature>
<organism evidence="14 15">
    <name type="scientific">Rhizoctonia solani</name>
    <dbReference type="NCBI Taxonomy" id="456999"/>
    <lineage>
        <taxon>Eukaryota</taxon>
        <taxon>Fungi</taxon>
        <taxon>Dikarya</taxon>
        <taxon>Basidiomycota</taxon>
        <taxon>Agaricomycotina</taxon>
        <taxon>Agaricomycetes</taxon>
        <taxon>Cantharellales</taxon>
        <taxon>Ceratobasidiaceae</taxon>
        <taxon>Rhizoctonia</taxon>
    </lineage>
</organism>
<dbReference type="PROSITE" id="PS50280">
    <property type="entry name" value="SET"/>
    <property type="match status" value="1"/>
</dbReference>